<proteinExistence type="predicted"/>
<sequence length="192" mass="19420">MKSTRNNAATIPNRATKAGNSIDCDIAAAKGSRTNSGSCNTVASCPAGPVRASTPPGISAAMRDVMNAAMLALPSTAPSCRTALNTPELAPARCGRRLRVAVTVSGDHTNAPATPNAMNGNTSRQMGVPGAISHKSHVIAIASTEKPKPSTHNGWDLSMIMPTNGASTPPTIAVGANSTAVWVGDNPHTACA</sequence>
<evidence type="ECO:0000313" key="4">
    <source>
        <dbReference type="Proteomes" id="UP000046680"/>
    </source>
</evidence>
<dbReference type="Proteomes" id="UP000038802">
    <property type="component" value="Unassembled WGS sequence"/>
</dbReference>
<dbReference type="EMBL" id="CSAE01000716">
    <property type="protein sequence ID" value="COW81249.1"/>
    <property type="molecule type" value="Genomic_DNA"/>
</dbReference>
<dbReference type="EMBL" id="CGCX01000724">
    <property type="protein sequence ID" value="CFR82418.1"/>
    <property type="molecule type" value="Genomic_DNA"/>
</dbReference>
<evidence type="ECO:0000313" key="2">
    <source>
        <dbReference type="EMBL" id="COW81249.1"/>
    </source>
</evidence>
<evidence type="ECO:0000313" key="3">
    <source>
        <dbReference type="Proteomes" id="UP000038802"/>
    </source>
</evidence>
<organism evidence="2 3">
    <name type="scientific">Mycobacterium tuberculosis</name>
    <dbReference type="NCBI Taxonomy" id="1773"/>
    <lineage>
        <taxon>Bacteria</taxon>
        <taxon>Bacillati</taxon>
        <taxon>Actinomycetota</taxon>
        <taxon>Actinomycetes</taxon>
        <taxon>Mycobacteriales</taxon>
        <taxon>Mycobacteriaceae</taxon>
        <taxon>Mycobacterium</taxon>
        <taxon>Mycobacterium tuberculosis complex</taxon>
    </lineage>
</organism>
<protein>
    <submittedName>
        <fullName evidence="2">Uncharacterized protein</fullName>
    </submittedName>
</protein>
<dbReference type="Proteomes" id="UP000046680">
    <property type="component" value="Unassembled WGS sequence"/>
</dbReference>
<dbReference type="AlphaFoldDB" id="A0A0T7PGF9"/>
<reference evidence="2" key="1">
    <citation type="submission" date="2015-03" db="EMBL/GenBank/DDBJ databases">
        <authorList>
            <person name="Murphy D."/>
        </authorList>
    </citation>
    <scope>NUCLEOTIDE SEQUENCE [LARGE SCALE GENOMIC DNA]</scope>
    <source>
        <strain evidence="2">K00500041</strain>
    </source>
</reference>
<accession>A0A0T7PGF9</accession>
<evidence type="ECO:0000313" key="1">
    <source>
        <dbReference type="EMBL" id="CFR82418.1"/>
    </source>
</evidence>
<gene>
    <name evidence="1" type="ORF">ERS007657_02048</name>
    <name evidence="2" type="ORF">ERS007703_04266</name>
</gene>
<reference evidence="3 4" key="2">
    <citation type="submission" date="2015-03" db="EMBL/GenBank/DDBJ databases">
        <authorList>
            <consortium name="Pathogen Informatics"/>
        </authorList>
    </citation>
    <scope>NUCLEOTIDE SEQUENCE [LARGE SCALE GENOMIC DNA]</scope>
    <source>
        <strain evidence="1 4">C09601061</strain>
        <strain evidence="3">K00500041</strain>
    </source>
</reference>
<name>A0A0T7PGF9_MYCTX</name>